<dbReference type="GO" id="GO:0000118">
    <property type="term" value="C:histone deacetylase complex"/>
    <property type="evidence" value="ECO:0007669"/>
    <property type="project" value="TreeGrafter"/>
</dbReference>
<proteinExistence type="predicted"/>
<name>A0A9P1CF18_9DINO</name>
<evidence type="ECO:0000313" key="5">
    <source>
        <dbReference type="Proteomes" id="UP001152797"/>
    </source>
</evidence>
<dbReference type="GO" id="GO:0003677">
    <property type="term" value="F:DNA binding"/>
    <property type="evidence" value="ECO:0007669"/>
    <property type="project" value="InterPro"/>
</dbReference>
<dbReference type="AlphaFoldDB" id="A0A9P1CF18"/>
<dbReference type="EMBL" id="CAMXCT030001413">
    <property type="protein sequence ID" value="CAL4777175.1"/>
    <property type="molecule type" value="Genomic_DNA"/>
</dbReference>
<evidence type="ECO:0000313" key="2">
    <source>
        <dbReference type="EMBL" id="CAI3989863.1"/>
    </source>
</evidence>
<dbReference type="Gene3D" id="3.40.800.20">
    <property type="entry name" value="Histone deacetylase domain"/>
    <property type="match status" value="1"/>
</dbReference>
<dbReference type="InterPro" id="IPR010992">
    <property type="entry name" value="IHF-like_DNA-bd_dom_sf"/>
</dbReference>
<dbReference type="CDD" id="cd13834">
    <property type="entry name" value="HU_like"/>
    <property type="match status" value="1"/>
</dbReference>
<evidence type="ECO:0000313" key="3">
    <source>
        <dbReference type="EMBL" id="CAL1143238.1"/>
    </source>
</evidence>
<dbReference type="PANTHER" id="PTHR10625:SF26">
    <property type="entry name" value="HISTONE DEACETYLASE DOMAIN-CONTAINING PROTEIN"/>
    <property type="match status" value="1"/>
</dbReference>
<dbReference type="Proteomes" id="UP001152797">
    <property type="component" value="Unassembled WGS sequence"/>
</dbReference>
<dbReference type="SUPFAM" id="SSF47729">
    <property type="entry name" value="IHF-like DNA-binding proteins"/>
    <property type="match status" value="1"/>
</dbReference>
<evidence type="ECO:0000313" key="4">
    <source>
        <dbReference type="EMBL" id="CAL4777175.1"/>
    </source>
</evidence>
<dbReference type="PANTHER" id="PTHR10625">
    <property type="entry name" value="HISTONE DEACETYLASE HDAC1-RELATED"/>
    <property type="match status" value="1"/>
</dbReference>
<dbReference type="EMBL" id="CAMXCT010001413">
    <property type="protein sequence ID" value="CAI3989863.1"/>
    <property type="molecule type" value="Genomic_DNA"/>
</dbReference>
<dbReference type="InterPro" id="IPR000119">
    <property type="entry name" value="Hist_DNA-bd"/>
</dbReference>
<accession>A0A9P1CF18</accession>
<dbReference type="InterPro" id="IPR023696">
    <property type="entry name" value="Ureohydrolase_dom_sf"/>
</dbReference>
<dbReference type="Pfam" id="PF00850">
    <property type="entry name" value="Hist_deacetyl"/>
    <property type="match status" value="1"/>
</dbReference>
<gene>
    <name evidence="2" type="ORF">C1SCF055_LOCUS16897</name>
</gene>
<comment type="caution">
    <text evidence="2">The sequence shown here is derived from an EMBL/GenBank/DDBJ whole genome shotgun (WGS) entry which is preliminary data.</text>
</comment>
<dbReference type="InterPro" id="IPR000286">
    <property type="entry name" value="HDACs"/>
</dbReference>
<dbReference type="Pfam" id="PF00216">
    <property type="entry name" value="Bac_DNA_binding"/>
    <property type="match status" value="1"/>
</dbReference>
<dbReference type="GO" id="GO:0030527">
    <property type="term" value="F:structural constituent of chromatin"/>
    <property type="evidence" value="ECO:0007669"/>
    <property type="project" value="InterPro"/>
</dbReference>
<dbReference type="OrthoDB" id="424012at2759"/>
<dbReference type="PRINTS" id="PR01270">
    <property type="entry name" value="HDASUPER"/>
</dbReference>
<dbReference type="Gene3D" id="4.10.520.10">
    <property type="entry name" value="IHF-like DNA-binding proteins"/>
    <property type="match status" value="1"/>
</dbReference>
<dbReference type="GO" id="GO:0040029">
    <property type="term" value="P:epigenetic regulation of gene expression"/>
    <property type="evidence" value="ECO:0007669"/>
    <property type="project" value="TreeGrafter"/>
</dbReference>
<sequence>MAGVWRECPQRFLCCETARDLFGSGLTTPGHHLGPAGAVDKKDLQDDPEGSQVAIIDIDVHHGNGTEAIVRNLKYTPEMPKVAPMPKLGFGVGDKKGSMTFGGAAVRPWLDGNDVDNVFFASGAPGADKLRQTSIHGFGGGFYPGTGGSCSRTAPRIINAPLKKGSGPAEFRRSMRRDILPQLQEFHPDLIFIASGFDGHEDDLIGCCELSEEDYIWATQQLMAVANRCCNGRLVSVLEGGYNTRGEALSPFASAVASHVRTLMYTSLNYTYSDWEGSGLKLSILRLLSHSNIMAPAMKVMKAKKVAMKAMKGQKAMTKGGLTGSLADATEIKKADIAKVLNSLAEIGTEEVKKSGKFILPGLCMIKTRQKPATKAGKKLMFGKEVMVKARPAKTVVKAFPVAALKREV</sequence>
<dbReference type="GO" id="GO:0004407">
    <property type="term" value="F:histone deacetylase activity"/>
    <property type="evidence" value="ECO:0007669"/>
    <property type="project" value="TreeGrafter"/>
</dbReference>
<feature type="domain" description="Histone deacetylase" evidence="1">
    <location>
        <begin position="130"/>
        <end position="245"/>
    </location>
</feature>
<keyword evidence="5" id="KW-1185">Reference proteome</keyword>
<evidence type="ECO:0000259" key="1">
    <source>
        <dbReference type="Pfam" id="PF00850"/>
    </source>
</evidence>
<dbReference type="InterPro" id="IPR023801">
    <property type="entry name" value="His_deacetylse_dom"/>
</dbReference>
<reference evidence="3" key="2">
    <citation type="submission" date="2024-04" db="EMBL/GenBank/DDBJ databases">
        <authorList>
            <person name="Chen Y."/>
            <person name="Shah S."/>
            <person name="Dougan E. K."/>
            <person name="Thang M."/>
            <person name="Chan C."/>
        </authorList>
    </citation>
    <scope>NUCLEOTIDE SEQUENCE [LARGE SCALE GENOMIC DNA]</scope>
</reference>
<dbReference type="InterPro" id="IPR037138">
    <property type="entry name" value="His_deacetylse_dom_sf"/>
</dbReference>
<protein>
    <submittedName>
        <fullName evidence="4">Type-2 histone deacetylase 2</fullName>
    </submittedName>
</protein>
<reference evidence="2" key="1">
    <citation type="submission" date="2022-10" db="EMBL/GenBank/DDBJ databases">
        <authorList>
            <person name="Chen Y."/>
            <person name="Dougan E. K."/>
            <person name="Chan C."/>
            <person name="Rhodes N."/>
            <person name="Thang M."/>
        </authorList>
    </citation>
    <scope>NUCLEOTIDE SEQUENCE</scope>
</reference>
<dbReference type="EMBL" id="CAMXCT020001413">
    <property type="protein sequence ID" value="CAL1143238.1"/>
    <property type="molecule type" value="Genomic_DNA"/>
</dbReference>
<dbReference type="SUPFAM" id="SSF52768">
    <property type="entry name" value="Arginase/deacetylase"/>
    <property type="match status" value="1"/>
</dbReference>
<organism evidence="2">
    <name type="scientific">Cladocopium goreaui</name>
    <dbReference type="NCBI Taxonomy" id="2562237"/>
    <lineage>
        <taxon>Eukaryota</taxon>
        <taxon>Sar</taxon>
        <taxon>Alveolata</taxon>
        <taxon>Dinophyceae</taxon>
        <taxon>Suessiales</taxon>
        <taxon>Symbiodiniaceae</taxon>
        <taxon>Cladocopium</taxon>
    </lineage>
</organism>
<dbReference type="GO" id="GO:0005737">
    <property type="term" value="C:cytoplasm"/>
    <property type="evidence" value="ECO:0007669"/>
    <property type="project" value="TreeGrafter"/>
</dbReference>